<keyword evidence="3" id="KW-0486">Methionine biosynthesis</keyword>
<dbReference type="PANTHER" id="PTHR43475">
    <property type="entry name" value="METHYLTHIORIBOSE-1-PHOSPHATE ISOMERASE"/>
    <property type="match status" value="1"/>
</dbReference>
<dbReference type="GO" id="GO:0046523">
    <property type="term" value="F:S-methyl-5-thioribose-1-phosphate isomerase activity"/>
    <property type="evidence" value="ECO:0007669"/>
    <property type="project" value="UniProtKB-UniRule"/>
</dbReference>
<organism evidence="4 5">
    <name type="scientific">Halonatronomonas betaini</name>
    <dbReference type="NCBI Taxonomy" id="2778430"/>
    <lineage>
        <taxon>Bacteria</taxon>
        <taxon>Bacillati</taxon>
        <taxon>Bacillota</taxon>
        <taxon>Clostridia</taxon>
        <taxon>Halanaerobiales</taxon>
        <taxon>Halarsenatibacteraceae</taxon>
        <taxon>Halonatronomonas</taxon>
    </lineage>
</organism>
<dbReference type="PANTHER" id="PTHR43475:SF1">
    <property type="entry name" value="METHYLTHIORIBOSE-1-PHOSPHATE ISOMERASE"/>
    <property type="match status" value="1"/>
</dbReference>
<dbReference type="InterPro" id="IPR027363">
    <property type="entry name" value="M1Pi_N"/>
</dbReference>
<dbReference type="HAMAP" id="MF_01678">
    <property type="entry name" value="Salvage_MtnA"/>
    <property type="match status" value="1"/>
</dbReference>
<evidence type="ECO:0000313" key="4">
    <source>
        <dbReference type="EMBL" id="MBF8436653.1"/>
    </source>
</evidence>
<name>A0A931APL9_9FIRM</name>
<comment type="function">
    <text evidence="3">Catalyzes the interconversion of methylthioribose-1-phosphate (MTR-1-P) into methylthioribulose-1-phosphate (MTRu-1-P).</text>
</comment>
<gene>
    <name evidence="3 4" type="primary">mtnA</name>
    <name evidence="4" type="ORF">I0Q91_06175</name>
</gene>
<evidence type="ECO:0000256" key="1">
    <source>
        <dbReference type="ARBA" id="ARBA00023235"/>
    </source>
</evidence>
<dbReference type="NCBIfam" id="NF004326">
    <property type="entry name" value="PRK05720.1"/>
    <property type="match status" value="1"/>
</dbReference>
<dbReference type="Gene3D" id="1.20.120.420">
    <property type="entry name" value="translation initiation factor eif-2b, domain 1"/>
    <property type="match status" value="1"/>
</dbReference>
<evidence type="ECO:0000256" key="2">
    <source>
        <dbReference type="ARBA" id="ARBA00052401"/>
    </source>
</evidence>
<proteinExistence type="inferred from homology"/>
<comment type="pathway">
    <text evidence="3">Amino-acid biosynthesis; L-methionine biosynthesis via salvage pathway; L-methionine from S-methyl-5-thio-alpha-D-ribose 1-phosphate: step 1/6.</text>
</comment>
<dbReference type="GO" id="GO:0019509">
    <property type="term" value="P:L-methionine salvage from methylthioadenosine"/>
    <property type="evidence" value="ECO:0007669"/>
    <property type="project" value="UniProtKB-UniRule"/>
</dbReference>
<accession>A0A931APL9</accession>
<comment type="catalytic activity">
    <reaction evidence="2 3">
        <text>5-(methylsulfanyl)-alpha-D-ribose 1-phosphate = 5-(methylsulfanyl)-D-ribulose 1-phosphate</text>
        <dbReference type="Rhea" id="RHEA:19989"/>
        <dbReference type="ChEBI" id="CHEBI:58533"/>
        <dbReference type="ChEBI" id="CHEBI:58548"/>
        <dbReference type="EC" id="5.3.1.23"/>
    </reaction>
</comment>
<keyword evidence="1 3" id="KW-0413">Isomerase</keyword>
<dbReference type="InterPro" id="IPR005251">
    <property type="entry name" value="IF-M1Pi"/>
</dbReference>
<dbReference type="InterPro" id="IPR011559">
    <property type="entry name" value="Initiation_fac_2B_a/b/d"/>
</dbReference>
<feature type="binding site" evidence="3">
    <location>
        <begin position="247"/>
        <end position="248"/>
    </location>
    <ligand>
        <name>substrate</name>
    </ligand>
</feature>
<evidence type="ECO:0000256" key="3">
    <source>
        <dbReference type="HAMAP-Rule" id="MF_01678"/>
    </source>
</evidence>
<sequence>MKYETIRLDGETLILLDQRKLPEKIEFFEAEDYQEVAFAISDMVVRGAPAIGATGAYGVYLAALEYDDLSENEFLNQMKEAIEYLNKARPTAVNLSWATKRMFNIIKKNSGQNRKALIRLLEQEANNIAREDVEINKTMAKHGNKIVPMSANILTHCNTGALATVDYGTALGVIREAHRNNKNIHVYADETRPRLQGARLTAFELVEENIPATLIADSVAATLIRDGRIDLILVGADRIAANGDTANKIGTYMLSELARVHSVPFYVVAPRSTVDYNLDHGDLIEIEERSSDEVKKIGSEVIAPDGIRVYNPAFDITPAENITGIITEYGIVKPPFVSGLRDIKDRRRS</sequence>
<keyword evidence="5" id="KW-1185">Reference proteome</keyword>
<dbReference type="InterPro" id="IPR000649">
    <property type="entry name" value="IF-2B-related"/>
</dbReference>
<feature type="binding site" evidence="3">
    <location>
        <position position="89"/>
    </location>
    <ligand>
        <name>substrate</name>
    </ligand>
</feature>
<evidence type="ECO:0000313" key="5">
    <source>
        <dbReference type="Proteomes" id="UP000621436"/>
    </source>
</evidence>
<dbReference type="NCBIfam" id="TIGR00524">
    <property type="entry name" value="eIF-2B_rel"/>
    <property type="match status" value="1"/>
</dbReference>
<dbReference type="EMBL" id="JADPIE010000003">
    <property type="protein sequence ID" value="MBF8436653.1"/>
    <property type="molecule type" value="Genomic_DNA"/>
</dbReference>
<dbReference type="InterPro" id="IPR037171">
    <property type="entry name" value="NagB/RpiA_transferase-like"/>
</dbReference>
<reference evidence="4" key="1">
    <citation type="submission" date="2020-11" db="EMBL/GenBank/DDBJ databases">
        <title>Halonatronomonas betainensis gen. nov., sp. nov. a novel haloalkaliphilic representative of the family Halanaerobiacae capable of betaine degradation.</title>
        <authorList>
            <person name="Boltyanskaya Y."/>
            <person name="Kevbrin V."/>
            <person name="Detkova E."/>
            <person name="Grouzdev D.S."/>
            <person name="Koziaeva V."/>
            <person name="Zhilina T."/>
        </authorList>
    </citation>
    <scope>NUCLEOTIDE SEQUENCE</scope>
    <source>
        <strain evidence="4">Z-7014</strain>
    </source>
</reference>
<dbReference type="EC" id="5.3.1.23" evidence="3"/>
<feature type="active site" description="Proton donor" evidence="3">
    <location>
        <position position="237"/>
    </location>
</feature>
<dbReference type="Pfam" id="PF01008">
    <property type="entry name" value="IF-2B"/>
    <property type="match status" value="1"/>
</dbReference>
<feature type="site" description="Transition state stabilizer" evidence="3">
    <location>
        <position position="157"/>
    </location>
</feature>
<feature type="binding site" evidence="3">
    <location>
        <begin position="46"/>
        <end position="48"/>
    </location>
    <ligand>
        <name>substrate</name>
    </ligand>
</feature>
<dbReference type="FunFam" id="1.20.120.420:FF:000003">
    <property type="entry name" value="Methylthioribose-1-phosphate isomerase"/>
    <property type="match status" value="1"/>
</dbReference>
<dbReference type="InterPro" id="IPR042529">
    <property type="entry name" value="IF_2B-like_C"/>
</dbReference>
<dbReference type="SUPFAM" id="SSF100950">
    <property type="entry name" value="NagB/RpiA/CoA transferase-like"/>
    <property type="match status" value="1"/>
</dbReference>
<keyword evidence="3" id="KW-0028">Amino-acid biosynthesis</keyword>
<dbReference type="AlphaFoldDB" id="A0A931APL9"/>
<feature type="binding site" evidence="3">
    <location>
        <position position="196"/>
    </location>
    <ligand>
        <name>substrate</name>
    </ligand>
</feature>
<dbReference type="Proteomes" id="UP000621436">
    <property type="component" value="Unassembled WGS sequence"/>
</dbReference>
<dbReference type="NCBIfam" id="TIGR00512">
    <property type="entry name" value="salvage_mtnA"/>
    <property type="match status" value="1"/>
</dbReference>
<protein>
    <recommendedName>
        <fullName evidence="3">Methylthioribose-1-phosphate isomerase</fullName>
        <shortName evidence="3">M1Pi</shortName>
        <shortName evidence="3">MTR-1-P isomerase</shortName>
        <ecNumber evidence="3">5.3.1.23</ecNumber>
    </recommendedName>
    <alternativeName>
        <fullName evidence="3">S-methyl-5-thioribose-1-phosphate isomerase</fullName>
    </alternativeName>
</protein>
<comment type="caution">
    <text evidence="4">The sequence shown here is derived from an EMBL/GenBank/DDBJ whole genome shotgun (WGS) entry which is preliminary data.</text>
</comment>
<dbReference type="FunFam" id="3.40.50.10470:FF:000006">
    <property type="entry name" value="Methylthioribose-1-phosphate isomerase"/>
    <property type="match status" value="1"/>
</dbReference>
<dbReference type="Gene3D" id="3.40.50.10470">
    <property type="entry name" value="Translation initiation factor eif-2b, domain 2"/>
    <property type="match status" value="1"/>
</dbReference>
<comment type="similarity">
    <text evidence="3">Belongs to the EIF-2B alpha/beta/delta subunits family. MtnA subfamily.</text>
</comment>